<dbReference type="Proteomes" id="UP000264006">
    <property type="component" value="Plasmid pEDY32-46I"/>
</dbReference>
<dbReference type="AlphaFoldDB" id="A0A346Y759"/>
<protein>
    <submittedName>
        <fullName evidence="1">Uncharacterized protein</fullName>
    </submittedName>
</protein>
<proteinExistence type="predicted"/>
<evidence type="ECO:0000313" key="1">
    <source>
        <dbReference type="EMBL" id="AXV10306.1"/>
    </source>
</evidence>
<organism evidence="1 2">
    <name type="scientific">Euzebya pacifica</name>
    <dbReference type="NCBI Taxonomy" id="1608957"/>
    <lineage>
        <taxon>Bacteria</taxon>
        <taxon>Bacillati</taxon>
        <taxon>Actinomycetota</taxon>
        <taxon>Nitriliruptoria</taxon>
        <taxon>Euzebyales</taxon>
    </lineage>
</organism>
<dbReference type="KEGG" id="euz:DVS28_b0566"/>
<evidence type="ECO:0000313" key="2">
    <source>
        <dbReference type="Proteomes" id="UP000264006"/>
    </source>
</evidence>
<geneLocation type="plasmid" evidence="2">
    <name>pedy32-46i</name>
</geneLocation>
<accession>A0A346Y759</accession>
<name>A0A346Y759_9ACTN</name>
<keyword evidence="1" id="KW-0614">Plasmid</keyword>
<dbReference type="EMBL" id="CP031166">
    <property type="protein sequence ID" value="AXV10306.1"/>
    <property type="molecule type" value="Genomic_DNA"/>
</dbReference>
<sequence length="76" mass="8493">MCGTKFAPGNPNTLVCTERCTMMFRTLGRFLTGERRSTRPGSQVHMAALAARLEGWPVFDRLPLPVRDLVARSLDD</sequence>
<reference evidence="1 2" key="1">
    <citation type="submission" date="2018-09" db="EMBL/GenBank/DDBJ databases">
        <title>Complete genome sequence of Euzebya sp. DY32-46 isolated from seawater of Pacific Ocean.</title>
        <authorList>
            <person name="Xu L."/>
            <person name="Wu Y.-H."/>
            <person name="Xu X.-W."/>
        </authorList>
    </citation>
    <scope>NUCLEOTIDE SEQUENCE [LARGE SCALE GENOMIC DNA]</scope>
    <source>
        <strain evidence="1 2">DY32-46</strain>
        <plasmid evidence="2">pedy32-46i</plasmid>
    </source>
</reference>
<keyword evidence="2" id="KW-1185">Reference proteome</keyword>
<gene>
    <name evidence="1" type="ORF">DVS28_b0566</name>
</gene>